<dbReference type="SUPFAM" id="SSF161098">
    <property type="entry name" value="MetI-like"/>
    <property type="match status" value="1"/>
</dbReference>
<dbReference type="AlphaFoldDB" id="A0A1H1UWV7"/>
<dbReference type="InterPro" id="IPR051393">
    <property type="entry name" value="ABC_transporter_permease"/>
</dbReference>
<dbReference type="InterPro" id="IPR000515">
    <property type="entry name" value="MetI-like"/>
</dbReference>
<dbReference type="InterPro" id="IPR035906">
    <property type="entry name" value="MetI-like_sf"/>
</dbReference>
<keyword evidence="2 7" id="KW-0813">Transport</keyword>
<keyword evidence="9" id="KW-0762">Sugar transport</keyword>
<reference evidence="9 10" key="1">
    <citation type="submission" date="2016-10" db="EMBL/GenBank/DDBJ databases">
        <authorList>
            <person name="de Groot N.N."/>
        </authorList>
    </citation>
    <scope>NUCLEOTIDE SEQUENCE [LARGE SCALE GENOMIC DNA]</scope>
    <source>
        <strain evidence="9 10">DSM 22024</strain>
    </source>
</reference>
<dbReference type="OrthoDB" id="9804439at2"/>
<dbReference type="PANTHER" id="PTHR30193">
    <property type="entry name" value="ABC TRANSPORTER PERMEASE PROTEIN"/>
    <property type="match status" value="1"/>
</dbReference>
<dbReference type="Proteomes" id="UP000198983">
    <property type="component" value="Chromosome I"/>
</dbReference>
<evidence type="ECO:0000256" key="4">
    <source>
        <dbReference type="ARBA" id="ARBA00022692"/>
    </source>
</evidence>
<dbReference type="RefSeq" id="WP_092657868.1">
    <property type="nucleotide sequence ID" value="NZ_LT629732.1"/>
</dbReference>
<evidence type="ECO:0000259" key="8">
    <source>
        <dbReference type="PROSITE" id="PS50928"/>
    </source>
</evidence>
<dbReference type="GO" id="GO:0055085">
    <property type="term" value="P:transmembrane transport"/>
    <property type="evidence" value="ECO:0007669"/>
    <property type="project" value="InterPro"/>
</dbReference>
<gene>
    <name evidence="9" type="ORF">SAMN04489717_3802</name>
</gene>
<evidence type="ECO:0000256" key="2">
    <source>
        <dbReference type="ARBA" id="ARBA00022448"/>
    </source>
</evidence>
<keyword evidence="6 7" id="KW-0472">Membrane</keyword>
<feature type="transmembrane region" description="Helical" evidence="7">
    <location>
        <begin position="128"/>
        <end position="148"/>
    </location>
</feature>
<dbReference type="GO" id="GO:0005886">
    <property type="term" value="C:plasma membrane"/>
    <property type="evidence" value="ECO:0007669"/>
    <property type="project" value="UniProtKB-SubCell"/>
</dbReference>
<dbReference type="CDD" id="cd06261">
    <property type="entry name" value="TM_PBP2"/>
    <property type="match status" value="1"/>
</dbReference>
<dbReference type="Pfam" id="PF00528">
    <property type="entry name" value="BPD_transp_1"/>
    <property type="match status" value="1"/>
</dbReference>
<evidence type="ECO:0000313" key="10">
    <source>
        <dbReference type="Proteomes" id="UP000198983"/>
    </source>
</evidence>
<name>A0A1H1UWV7_9ACTN</name>
<comment type="similarity">
    <text evidence="7">Belongs to the binding-protein-dependent transport system permease family.</text>
</comment>
<evidence type="ECO:0000256" key="7">
    <source>
        <dbReference type="RuleBase" id="RU363032"/>
    </source>
</evidence>
<dbReference type="Gene3D" id="1.10.3720.10">
    <property type="entry name" value="MetI-like"/>
    <property type="match status" value="1"/>
</dbReference>
<evidence type="ECO:0000256" key="5">
    <source>
        <dbReference type="ARBA" id="ARBA00022989"/>
    </source>
</evidence>
<keyword evidence="3" id="KW-1003">Cell membrane</keyword>
<accession>A0A1H1UWV7</accession>
<dbReference type="PANTHER" id="PTHR30193:SF37">
    <property type="entry name" value="INNER MEMBRANE ABC TRANSPORTER PERMEASE PROTEIN YCJO"/>
    <property type="match status" value="1"/>
</dbReference>
<protein>
    <submittedName>
        <fullName evidence="9">Multiple sugar transport system permease protein</fullName>
    </submittedName>
</protein>
<sequence length="313" mass="34694">MQSLVSTGAARRTPGVGGDVARAARRRRNLTGWLFISPIVVGVVAFQFFPIFVSMAASLTKWDGISPPEFVGLSNFTDIFTDDPLFYNTLWNTTYFTLASIPLTVGIGFFLAVLCAQRVRGVSFFRTAFFAPYVTNVVAIGFVWFWFFHPSDGVVNGLLQQVGIHGPEWLSSSTWAMPAVIVVSVWQGVGYPMIILLAGLQGIPEMLYESAKIDGAGPLARIRYVTLPLLTPHFLFLLITQFISSFQVFGLIYVMTKGGPGHSTSVYIYNLYENAFAYGKMGYACALAWILFAVIASVTYAQWKLQSRWVFYA</sequence>
<feature type="domain" description="ABC transmembrane type-1" evidence="8">
    <location>
        <begin position="90"/>
        <end position="302"/>
    </location>
</feature>
<proteinExistence type="inferred from homology"/>
<keyword evidence="4 7" id="KW-0812">Transmembrane</keyword>
<feature type="transmembrane region" description="Helical" evidence="7">
    <location>
        <begin position="234"/>
        <end position="255"/>
    </location>
</feature>
<dbReference type="STRING" id="117157.SAMN04489717_3802"/>
<feature type="transmembrane region" description="Helical" evidence="7">
    <location>
        <begin position="32"/>
        <end position="53"/>
    </location>
</feature>
<feature type="transmembrane region" description="Helical" evidence="7">
    <location>
        <begin position="95"/>
        <end position="116"/>
    </location>
</feature>
<keyword evidence="5 7" id="KW-1133">Transmembrane helix</keyword>
<feature type="transmembrane region" description="Helical" evidence="7">
    <location>
        <begin position="175"/>
        <end position="200"/>
    </location>
</feature>
<feature type="transmembrane region" description="Helical" evidence="7">
    <location>
        <begin position="275"/>
        <end position="301"/>
    </location>
</feature>
<evidence type="ECO:0000313" key="9">
    <source>
        <dbReference type="EMBL" id="SDS76761.1"/>
    </source>
</evidence>
<organism evidence="9 10">
    <name type="scientific">Actinopolymorpha singaporensis</name>
    <dbReference type="NCBI Taxonomy" id="117157"/>
    <lineage>
        <taxon>Bacteria</taxon>
        <taxon>Bacillati</taxon>
        <taxon>Actinomycetota</taxon>
        <taxon>Actinomycetes</taxon>
        <taxon>Propionibacteriales</taxon>
        <taxon>Actinopolymorphaceae</taxon>
        <taxon>Actinopolymorpha</taxon>
    </lineage>
</organism>
<evidence type="ECO:0000256" key="6">
    <source>
        <dbReference type="ARBA" id="ARBA00023136"/>
    </source>
</evidence>
<evidence type="ECO:0000256" key="3">
    <source>
        <dbReference type="ARBA" id="ARBA00022475"/>
    </source>
</evidence>
<dbReference type="EMBL" id="LT629732">
    <property type="protein sequence ID" value="SDS76761.1"/>
    <property type="molecule type" value="Genomic_DNA"/>
</dbReference>
<keyword evidence="10" id="KW-1185">Reference proteome</keyword>
<dbReference type="PROSITE" id="PS50928">
    <property type="entry name" value="ABC_TM1"/>
    <property type="match status" value="1"/>
</dbReference>
<comment type="subcellular location">
    <subcellularLocation>
        <location evidence="1 7">Cell membrane</location>
        <topology evidence="1 7">Multi-pass membrane protein</topology>
    </subcellularLocation>
</comment>
<evidence type="ECO:0000256" key="1">
    <source>
        <dbReference type="ARBA" id="ARBA00004651"/>
    </source>
</evidence>